<dbReference type="EMBL" id="GGEC01033691">
    <property type="protein sequence ID" value="MBX14175.1"/>
    <property type="molecule type" value="Transcribed_RNA"/>
</dbReference>
<protein>
    <submittedName>
        <fullName evidence="1">Uncharacterized protein</fullName>
    </submittedName>
</protein>
<dbReference type="AlphaFoldDB" id="A0A2P2L898"/>
<evidence type="ECO:0000313" key="1">
    <source>
        <dbReference type="EMBL" id="MBX14175.1"/>
    </source>
</evidence>
<reference evidence="1" key="1">
    <citation type="submission" date="2018-02" db="EMBL/GenBank/DDBJ databases">
        <title>Rhizophora mucronata_Transcriptome.</title>
        <authorList>
            <person name="Meera S.P."/>
            <person name="Sreeshan A."/>
            <person name="Augustine A."/>
        </authorList>
    </citation>
    <scope>NUCLEOTIDE SEQUENCE</scope>
    <source>
        <tissue evidence="1">Leaf</tissue>
    </source>
</reference>
<organism evidence="1">
    <name type="scientific">Rhizophora mucronata</name>
    <name type="common">Asiatic mangrove</name>
    <dbReference type="NCBI Taxonomy" id="61149"/>
    <lineage>
        <taxon>Eukaryota</taxon>
        <taxon>Viridiplantae</taxon>
        <taxon>Streptophyta</taxon>
        <taxon>Embryophyta</taxon>
        <taxon>Tracheophyta</taxon>
        <taxon>Spermatophyta</taxon>
        <taxon>Magnoliopsida</taxon>
        <taxon>eudicotyledons</taxon>
        <taxon>Gunneridae</taxon>
        <taxon>Pentapetalae</taxon>
        <taxon>rosids</taxon>
        <taxon>fabids</taxon>
        <taxon>Malpighiales</taxon>
        <taxon>Rhizophoraceae</taxon>
        <taxon>Rhizophora</taxon>
    </lineage>
</organism>
<name>A0A2P2L898_RHIMU</name>
<sequence length="48" mass="5866">MKELVTRLYLFHGYAQKNMQSRELIMFFIMSPGKVKKPTEYYCCFKEH</sequence>
<accession>A0A2P2L898</accession>
<proteinExistence type="predicted"/>